<evidence type="ECO:0008006" key="4">
    <source>
        <dbReference type="Google" id="ProtNLM"/>
    </source>
</evidence>
<dbReference type="AlphaFoldDB" id="A0A1G9QAG8"/>
<proteinExistence type="predicted"/>
<dbReference type="EMBL" id="FNHQ01000001">
    <property type="protein sequence ID" value="SDM08006.1"/>
    <property type="molecule type" value="Genomic_DNA"/>
</dbReference>
<dbReference type="STRING" id="349095.SAMN05660299_00168"/>
<sequence length="374" mass="38407">MSSKGSSSTTVQSYKPTANEDALTGKELEYTNAVEPNALALNTKAANVLYNSLGDSKVDYNSLLNNALGQINSAQTGVNNLANGQLPSSYQTAMENSIKSGVQNSMGSLLSSLGNKGVLNSSVTDTGLKGISDSAANTMAQEYNNNINTLSNLYSQQVSNAQQPITTAASAQEAAQEPALNLWNASLGLNGATTGALSALSGKGTTTSSANTSGGSGLFGGILAGLANNSGLFCFPGDTKIKTPNGNVRMDSLKVGDKVICPHTDGTESTETITGLMPATYNDVYNVITDDGKSKHYVSATSTQPFLAADGNFVELGKISIGLALKGVGKVISIIYSGERKVYDMALTGANNYCADGFIAQGGSNAIWGGNNNA</sequence>
<dbReference type="OrthoDB" id="1625431at2"/>
<accession>A0A1G9QAG8</accession>
<keyword evidence="3" id="KW-1185">Reference proteome</keyword>
<dbReference type="InterPro" id="IPR036844">
    <property type="entry name" value="Hint_dom_sf"/>
</dbReference>
<reference evidence="2 3" key="1">
    <citation type="submission" date="2016-10" db="EMBL/GenBank/DDBJ databases">
        <authorList>
            <person name="de Groot N.N."/>
        </authorList>
    </citation>
    <scope>NUCLEOTIDE SEQUENCE [LARGE SCALE GENOMIC DNA]</scope>
    <source>
        <strain evidence="2 3">DSM 16981</strain>
    </source>
</reference>
<evidence type="ECO:0000313" key="2">
    <source>
        <dbReference type="EMBL" id="SDM08006.1"/>
    </source>
</evidence>
<dbReference type="Gene3D" id="2.170.16.10">
    <property type="entry name" value="Hedgehog/Intein (Hint) domain"/>
    <property type="match status" value="1"/>
</dbReference>
<evidence type="ECO:0000313" key="3">
    <source>
        <dbReference type="Proteomes" id="UP000199309"/>
    </source>
</evidence>
<organism evidence="2 3">
    <name type="scientific">Megasphaera paucivorans</name>
    <dbReference type="NCBI Taxonomy" id="349095"/>
    <lineage>
        <taxon>Bacteria</taxon>
        <taxon>Bacillati</taxon>
        <taxon>Bacillota</taxon>
        <taxon>Negativicutes</taxon>
        <taxon>Veillonellales</taxon>
        <taxon>Veillonellaceae</taxon>
        <taxon>Megasphaera</taxon>
    </lineage>
</organism>
<name>A0A1G9QAG8_9FIRM</name>
<feature type="compositionally biased region" description="Low complexity" evidence="1">
    <location>
        <begin position="1"/>
        <end position="13"/>
    </location>
</feature>
<feature type="region of interest" description="Disordered" evidence="1">
    <location>
        <begin position="1"/>
        <end position="20"/>
    </location>
</feature>
<protein>
    <recommendedName>
        <fullName evidence="4">Hint domain-containing protein</fullName>
    </recommendedName>
</protein>
<evidence type="ECO:0000256" key="1">
    <source>
        <dbReference type="SAM" id="MobiDB-lite"/>
    </source>
</evidence>
<dbReference type="SUPFAM" id="SSF51294">
    <property type="entry name" value="Hedgehog/intein (Hint) domain"/>
    <property type="match status" value="1"/>
</dbReference>
<dbReference type="RefSeq" id="WP_091647335.1">
    <property type="nucleotide sequence ID" value="NZ_FNHQ01000001.1"/>
</dbReference>
<gene>
    <name evidence="2" type="ORF">SAMN05660299_00168</name>
</gene>
<dbReference type="CDD" id="cd00081">
    <property type="entry name" value="Hint"/>
    <property type="match status" value="1"/>
</dbReference>
<dbReference type="Proteomes" id="UP000199309">
    <property type="component" value="Unassembled WGS sequence"/>
</dbReference>